<keyword evidence="3" id="KW-0238">DNA-binding</keyword>
<dbReference type="InterPro" id="IPR058163">
    <property type="entry name" value="LysR-type_TF_proteobact-type"/>
</dbReference>
<accession>A0ABQ3G2F8</accession>
<protein>
    <submittedName>
        <fullName evidence="6">LysR family transcriptional regulator</fullName>
    </submittedName>
</protein>
<evidence type="ECO:0000313" key="7">
    <source>
        <dbReference type="Proteomes" id="UP000626210"/>
    </source>
</evidence>
<dbReference type="InterPro" id="IPR005119">
    <property type="entry name" value="LysR_subst-bd"/>
</dbReference>
<keyword evidence="4" id="KW-0804">Transcription</keyword>
<dbReference type="PANTHER" id="PTHR30537:SF5">
    <property type="entry name" value="HTH-TYPE TRANSCRIPTIONAL ACTIVATOR TTDR-RELATED"/>
    <property type="match status" value="1"/>
</dbReference>
<sequence length="322" mass="34942">MWFYDSRTVNLNFQLDDLRVFCLAARKASFAATATELGTSPAYVSKRIALLEKALGVALFHRTARRVTVTEDGERVYAAAQQIFQGVDHLGETVAGGRIEPRGTLRVTTSFRLGRRHIGPLLSQLAQRHPALDIKLDAVDRRVDLIAEDVDLDVRVGAVDEPHLVAHQLASGARLLCAAPSYLARRGAPASVAELSRHDCLVLRDRNQAFGVWRLAGPHGEEKVKVTGRLASNNAEIVRGWGIDGHGIVLQADWDLHEDLAAGRLVPVLPGTTQPADIWAASTVRLSHSAKVRACVQFLREELAGDGPYALRRGAASAAQPA</sequence>
<dbReference type="SUPFAM" id="SSF46785">
    <property type="entry name" value="Winged helix' DNA-binding domain"/>
    <property type="match status" value="1"/>
</dbReference>
<keyword evidence="2" id="KW-0805">Transcription regulation</keyword>
<comment type="caution">
    <text evidence="6">The sequence shown here is derived from an EMBL/GenBank/DDBJ whole genome shotgun (WGS) entry which is preliminary data.</text>
</comment>
<dbReference type="Proteomes" id="UP000626210">
    <property type="component" value="Unassembled WGS sequence"/>
</dbReference>
<feature type="domain" description="HTH lysR-type" evidence="5">
    <location>
        <begin position="13"/>
        <end position="70"/>
    </location>
</feature>
<evidence type="ECO:0000259" key="5">
    <source>
        <dbReference type="PROSITE" id="PS50931"/>
    </source>
</evidence>
<dbReference type="Pfam" id="PF03466">
    <property type="entry name" value="LysR_substrate"/>
    <property type="match status" value="1"/>
</dbReference>
<name>A0ABQ3G2F8_9BURK</name>
<evidence type="ECO:0000256" key="2">
    <source>
        <dbReference type="ARBA" id="ARBA00023015"/>
    </source>
</evidence>
<comment type="similarity">
    <text evidence="1">Belongs to the LysR transcriptional regulatory family.</text>
</comment>
<dbReference type="InterPro" id="IPR000847">
    <property type="entry name" value="LysR_HTH_N"/>
</dbReference>
<reference evidence="7" key="1">
    <citation type="journal article" date="2019" name="Int. J. Syst. Evol. Microbiol.">
        <title>The Global Catalogue of Microorganisms (GCM) 10K type strain sequencing project: providing services to taxonomists for standard genome sequencing and annotation.</title>
        <authorList>
            <consortium name="The Broad Institute Genomics Platform"/>
            <consortium name="The Broad Institute Genome Sequencing Center for Infectious Disease"/>
            <person name="Wu L."/>
            <person name="Ma J."/>
        </authorList>
    </citation>
    <scope>NUCLEOTIDE SEQUENCE [LARGE SCALE GENOMIC DNA]</scope>
    <source>
        <strain evidence="7">KCTC 23314</strain>
    </source>
</reference>
<dbReference type="PROSITE" id="PS50931">
    <property type="entry name" value="HTH_LYSR"/>
    <property type="match status" value="1"/>
</dbReference>
<dbReference type="SUPFAM" id="SSF53850">
    <property type="entry name" value="Periplasmic binding protein-like II"/>
    <property type="match status" value="1"/>
</dbReference>
<dbReference type="Gene3D" id="3.40.190.290">
    <property type="match status" value="1"/>
</dbReference>
<dbReference type="PANTHER" id="PTHR30537">
    <property type="entry name" value="HTH-TYPE TRANSCRIPTIONAL REGULATOR"/>
    <property type="match status" value="1"/>
</dbReference>
<proteinExistence type="inferred from homology"/>
<dbReference type="Pfam" id="PF00126">
    <property type="entry name" value="HTH_1"/>
    <property type="match status" value="1"/>
</dbReference>
<evidence type="ECO:0000256" key="4">
    <source>
        <dbReference type="ARBA" id="ARBA00023163"/>
    </source>
</evidence>
<evidence type="ECO:0000313" key="6">
    <source>
        <dbReference type="EMBL" id="GHC85280.1"/>
    </source>
</evidence>
<keyword evidence="7" id="KW-1185">Reference proteome</keyword>
<dbReference type="Gene3D" id="1.10.10.10">
    <property type="entry name" value="Winged helix-like DNA-binding domain superfamily/Winged helix DNA-binding domain"/>
    <property type="match status" value="1"/>
</dbReference>
<dbReference type="InterPro" id="IPR036390">
    <property type="entry name" value="WH_DNA-bd_sf"/>
</dbReference>
<evidence type="ECO:0000256" key="1">
    <source>
        <dbReference type="ARBA" id="ARBA00009437"/>
    </source>
</evidence>
<gene>
    <name evidence="6" type="ORF">GCM10007320_30120</name>
</gene>
<dbReference type="InterPro" id="IPR036388">
    <property type="entry name" value="WH-like_DNA-bd_sf"/>
</dbReference>
<evidence type="ECO:0000256" key="3">
    <source>
        <dbReference type="ARBA" id="ARBA00023125"/>
    </source>
</evidence>
<organism evidence="6 7">
    <name type="scientific">Pseudorhodoferax aquiterrae</name>
    <dbReference type="NCBI Taxonomy" id="747304"/>
    <lineage>
        <taxon>Bacteria</taxon>
        <taxon>Pseudomonadati</taxon>
        <taxon>Pseudomonadota</taxon>
        <taxon>Betaproteobacteria</taxon>
        <taxon>Burkholderiales</taxon>
        <taxon>Comamonadaceae</taxon>
    </lineage>
</organism>
<dbReference type="EMBL" id="BMYK01000008">
    <property type="protein sequence ID" value="GHC85280.1"/>
    <property type="molecule type" value="Genomic_DNA"/>
</dbReference>